<name>A0AB36TE55_ACETH</name>
<dbReference type="InterPro" id="IPR036582">
    <property type="entry name" value="Mao_N_sf"/>
</dbReference>
<evidence type="ECO:0000313" key="3">
    <source>
        <dbReference type="Proteomes" id="UP000223596"/>
    </source>
</evidence>
<reference evidence="2 3" key="1">
    <citation type="submission" date="2017-09" db="EMBL/GenBank/DDBJ databases">
        <title>Evaluation of Pacific Biosciences Sequencing Technology to Finishing C. thermocellum Genome Sequences.</title>
        <authorList>
            <person name="Brown S."/>
        </authorList>
    </citation>
    <scope>NUCLEOTIDE SEQUENCE [LARGE SCALE GENOMIC DNA]</scope>
    <source>
        <strain evidence="2 3">AD2</strain>
    </source>
</reference>
<gene>
    <name evidence="2" type="ORF">M972_11610</name>
</gene>
<dbReference type="SUPFAM" id="SSF55383">
    <property type="entry name" value="Copper amine oxidase, domain N"/>
    <property type="match status" value="1"/>
</dbReference>
<feature type="domain" description="Copper amine oxidase-like N-terminal" evidence="1">
    <location>
        <begin position="48"/>
        <end position="87"/>
    </location>
</feature>
<dbReference type="Pfam" id="PF07833">
    <property type="entry name" value="Cu_amine_oxidN1"/>
    <property type="match status" value="1"/>
</dbReference>
<dbReference type="GeneID" id="35804192"/>
<dbReference type="EMBL" id="PDBW01000001">
    <property type="protein sequence ID" value="PFH01866.1"/>
    <property type="molecule type" value="Genomic_DNA"/>
</dbReference>
<dbReference type="InterPro" id="IPR012854">
    <property type="entry name" value="Cu_amine_oxidase-like_N"/>
</dbReference>
<proteinExistence type="predicted"/>
<accession>A0AB36TE55</accession>
<evidence type="ECO:0000259" key="1">
    <source>
        <dbReference type="Pfam" id="PF07833"/>
    </source>
</evidence>
<organism evidence="2 3">
    <name type="scientific">Acetivibrio thermocellus AD2</name>
    <dbReference type="NCBI Taxonomy" id="1138384"/>
    <lineage>
        <taxon>Bacteria</taxon>
        <taxon>Bacillati</taxon>
        <taxon>Bacillota</taxon>
        <taxon>Clostridia</taxon>
        <taxon>Eubacteriales</taxon>
        <taxon>Oscillospiraceae</taxon>
        <taxon>Acetivibrio</taxon>
    </lineage>
</organism>
<evidence type="ECO:0000313" key="2">
    <source>
        <dbReference type="EMBL" id="PFH01866.1"/>
    </source>
</evidence>
<dbReference type="Proteomes" id="UP000223596">
    <property type="component" value="Unassembled WGS sequence"/>
</dbReference>
<dbReference type="RefSeq" id="WP_003514832.1">
    <property type="nucleotide sequence ID" value="NZ_CP013828.1"/>
</dbReference>
<dbReference type="AlphaFoldDB" id="A0AB36TE55"/>
<sequence>MASIVIFCTGVIAGSSLTTEIKAVLSREVTVRYGGEVQHMKDGLGNPVYPIIYNGTTYLPIRAVSNMLDIPVAWDATTKTVILGTEEKPPRSVLKFVAKTSDLASKVTDKDSLRVKDSSGKEFVYNDGISYRMASGVWSANIDSSYKAKIGGTYSKLSFDVYIDAFDNYKDDEFVVYVYNVDTEGKLADIRVAAGEIKKVEDIDITGVDTLGFTAKCVKGYGYAGNAYFFNPTVR</sequence>
<comment type="caution">
    <text evidence="2">The sequence shown here is derived from an EMBL/GenBank/DDBJ whole genome shotgun (WGS) entry which is preliminary data.</text>
</comment>
<protein>
    <submittedName>
        <fullName evidence="2">Copper amine oxidase-like protein</fullName>
    </submittedName>
</protein>